<dbReference type="SUPFAM" id="SSF51182">
    <property type="entry name" value="RmlC-like cupins"/>
    <property type="match status" value="1"/>
</dbReference>
<dbReference type="PROSITE" id="PS00041">
    <property type="entry name" value="HTH_ARAC_FAMILY_1"/>
    <property type="match status" value="1"/>
</dbReference>
<dbReference type="AlphaFoldDB" id="A0A446CWV6"/>
<keyword evidence="5" id="KW-0804">Transcription</keyword>
<evidence type="ECO:0000256" key="3">
    <source>
        <dbReference type="ARBA" id="ARBA00023125"/>
    </source>
</evidence>
<dbReference type="Gene3D" id="1.10.10.60">
    <property type="entry name" value="Homeodomain-like"/>
    <property type="match status" value="2"/>
</dbReference>
<dbReference type="SMART" id="SM00342">
    <property type="entry name" value="HTH_ARAC"/>
    <property type="match status" value="1"/>
</dbReference>
<dbReference type="Pfam" id="PF12833">
    <property type="entry name" value="HTH_18"/>
    <property type="match status" value="1"/>
</dbReference>
<accession>A0A446CWV6</accession>
<dbReference type="InterPro" id="IPR011051">
    <property type="entry name" value="RmlC_Cupin_sf"/>
</dbReference>
<gene>
    <name evidence="7" type="primary">nimR_8</name>
    <name evidence="7" type="ORF">AVE30378_05055</name>
</gene>
<dbReference type="RefSeq" id="WP_129244900.1">
    <property type="nucleotide sequence ID" value="NZ_UFQC01000036.1"/>
</dbReference>
<dbReference type="InterPro" id="IPR020449">
    <property type="entry name" value="Tscrpt_reg_AraC-type_HTH"/>
</dbReference>
<evidence type="ECO:0000259" key="6">
    <source>
        <dbReference type="PROSITE" id="PS01124"/>
    </source>
</evidence>
<keyword evidence="2" id="KW-0805">Transcription regulation</keyword>
<evidence type="ECO:0000256" key="1">
    <source>
        <dbReference type="ARBA" id="ARBA00022491"/>
    </source>
</evidence>
<dbReference type="InterPro" id="IPR018060">
    <property type="entry name" value="HTH_AraC"/>
</dbReference>
<evidence type="ECO:0000313" key="8">
    <source>
        <dbReference type="Proteomes" id="UP000289465"/>
    </source>
</evidence>
<dbReference type="Pfam" id="PF02311">
    <property type="entry name" value="AraC_binding"/>
    <property type="match status" value="1"/>
</dbReference>
<dbReference type="InterPro" id="IPR009057">
    <property type="entry name" value="Homeodomain-like_sf"/>
</dbReference>
<dbReference type="OrthoDB" id="2536004at2"/>
<feature type="domain" description="HTH araC/xylS-type" evidence="6">
    <location>
        <begin position="168"/>
        <end position="265"/>
    </location>
</feature>
<dbReference type="PRINTS" id="PR00032">
    <property type="entry name" value="HTHARAC"/>
</dbReference>
<keyword evidence="3" id="KW-0238">DNA-binding</keyword>
<evidence type="ECO:0000256" key="5">
    <source>
        <dbReference type="ARBA" id="ARBA00023163"/>
    </source>
</evidence>
<protein>
    <submittedName>
        <fullName evidence="7">HTH-type transcriptional regulator NimR</fullName>
    </submittedName>
</protein>
<evidence type="ECO:0000256" key="4">
    <source>
        <dbReference type="ARBA" id="ARBA00023159"/>
    </source>
</evidence>
<reference evidence="7 8" key="1">
    <citation type="submission" date="2018-07" db="EMBL/GenBank/DDBJ databases">
        <authorList>
            <person name="Peeters C."/>
        </authorList>
    </citation>
    <scope>NUCLEOTIDE SEQUENCE [LARGE SCALE GENOMIC DNA]</scope>
    <source>
        <strain evidence="7 8">LMG 30378</strain>
    </source>
</reference>
<dbReference type="InterPro" id="IPR018062">
    <property type="entry name" value="HTH_AraC-typ_CS"/>
</dbReference>
<dbReference type="InterPro" id="IPR003313">
    <property type="entry name" value="AraC-bd"/>
</dbReference>
<keyword evidence="1" id="KW-0678">Repressor</keyword>
<dbReference type="SUPFAM" id="SSF46689">
    <property type="entry name" value="Homeodomain-like"/>
    <property type="match status" value="1"/>
</dbReference>
<evidence type="ECO:0000256" key="2">
    <source>
        <dbReference type="ARBA" id="ARBA00023015"/>
    </source>
</evidence>
<dbReference type="CDD" id="cd06124">
    <property type="entry name" value="cupin_NimR-like_N"/>
    <property type="match status" value="1"/>
</dbReference>
<dbReference type="GO" id="GO:0003700">
    <property type="term" value="F:DNA-binding transcription factor activity"/>
    <property type="evidence" value="ECO:0007669"/>
    <property type="project" value="InterPro"/>
</dbReference>
<dbReference type="EMBL" id="UFQC01000036">
    <property type="protein sequence ID" value="SSW72319.1"/>
    <property type="molecule type" value="Genomic_DNA"/>
</dbReference>
<proteinExistence type="predicted"/>
<dbReference type="GO" id="GO:0043565">
    <property type="term" value="F:sequence-specific DNA binding"/>
    <property type="evidence" value="ECO:0007669"/>
    <property type="project" value="InterPro"/>
</dbReference>
<dbReference type="PROSITE" id="PS01124">
    <property type="entry name" value="HTH_ARAC_FAMILY_2"/>
    <property type="match status" value="1"/>
</dbReference>
<dbReference type="PANTHER" id="PTHR11019">
    <property type="entry name" value="HTH-TYPE TRANSCRIPTIONAL REGULATOR NIMR"/>
    <property type="match status" value="1"/>
</dbReference>
<sequence length="267" mass="28293">MPSPAPALPLLDPGLAGSRGGPRLIAVRRHDGALRQTAMHRHARGQLLGAYRGLLTVYAGDRQWVVPSSQAVWMPPGQAHGLRSHGPYAGYSAYLSPAACAGLPAAPCVLEASALLLAAVERASVWTAGEGDAAAPARRRIVELIRDEIRTLPQAGAALILPLDPRLQRLALALSDQPSDTRSLEDWAAAIGMAPRTLARRYLAETGLTVGAWRQRARLMRAQEMLAAGATVTTVALELGYDNVSAFIAMFKRELGTTPGRYSAPAG</sequence>
<dbReference type="Proteomes" id="UP000289465">
    <property type="component" value="Unassembled WGS sequence"/>
</dbReference>
<keyword evidence="4" id="KW-0010">Activator</keyword>
<name>A0A446CWV6_9BURK</name>
<dbReference type="FunFam" id="1.10.10.60:FF:000132">
    <property type="entry name" value="AraC family transcriptional regulator"/>
    <property type="match status" value="1"/>
</dbReference>
<organism evidence="7 8">
    <name type="scientific">Achromobacter veterisilvae</name>
    <dbReference type="NCBI Taxonomy" id="2069367"/>
    <lineage>
        <taxon>Bacteria</taxon>
        <taxon>Pseudomonadati</taxon>
        <taxon>Pseudomonadota</taxon>
        <taxon>Betaproteobacteria</taxon>
        <taxon>Burkholderiales</taxon>
        <taxon>Alcaligenaceae</taxon>
        <taxon>Achromobacter</taxon>
    </lineage>
</organism>
<evidence type="ECO:0000313" key="7">
    <source>
        <dbReference type="EMBL" id="SSW72319.1"/>
    </source>
</evidence>
<dbReference type="PANTHER" id="PTHR11019:SF199">
    <property type="entry name" value="HTH-TYPE TRANSCRIPTIONAL REGULATOR NIMR"/>
    <property type="match status" value="1"/>
</dbReference>